<dbReference type="EMBL" id="VJND01000016">
    <property type="protein sequence ID" value="TSE23508.1"/>
    <property type="molecule type" value="Genomic_DNA"/>
</dbReference>
<organism evidence="3 4">
    <name type="scientific">Tepidimonas sediminis</name>
    <dbReference type="NCBI Taxonomy" id="2588941"/>
    <lineage>
        <taxon>Bacteria</taxon>
        <taxon>Pseudomonadati</taxon>
        <taxon>Pseudomonadota</taxon>
        <taxon>Betaproteobacteria</taxon>
        <taxon>Burkholderiales</taxon>
        <taxon>Tepidimonas</taxon>
    </lineage>
</organism>
<feature type="transmembrane region" description="Helical" evidence="1">
    <location>
        <begin position="279"/>
        <end position="300"/>
    </location>
</feature>
<keyword evidence="4" id="KW-1185">Reference proteome</keyword>
<feature type="transmembrane region" description="Helical" evidence="1">
    <location>
        <begin position="250"/>
        <end position="273"/>
    </location>
</feature>
<feature type="transmembrane region" description="Helical" evidence="1">
    <location>
        <begin position="218"/>
        <end position="238"/>
    </location>
</feature>
<dbReference type="OrthoDB" id="9780818at2"/>
<name>A0A554WIV3_9BURK</name>
<dbReference type="Pfam" id="PF04892">
    <property type="entry name" value="VanZ"/>
    <property type="match status" value="1"/>
</dbReference>
<keyword evidence="1" id="KW-0812">Transmembrane</keyword>
<dbReference type="Proteomes" id="UP000320225">
    <property type="component" value="Unassembled WGS sequence"/>
</dbReference>
<dbReference type="AlphaFoldDB" id="A0A554WIV3"/>
<sequence length="378" mass="39844">MPARRAPPPPAAPAGPSLAWPLLAAYAALVLYASLHPFEGWRDQGVAPWAFLLAPWPRHLTRFDVLANLLGYVPLGLLTTVALARGGAGRAAPWLGMLLPALLALGLEGAQTYLPRRVPSQADALLNAAGSAVGALLAAALLRGRLPGSWTQFRQAWQQPGAQPAWALLLLWPAAVLVPAPVPLGVGHGWPALEAALRAALQGTPWQDWLPSAPPLPAPGPLGEALLVALSLALPLLLGHASLRRPWQRLLWTLLLGALALALGTLTSALALGPVHATAWLTPPVRVGLVAAGVLALLALPLGARSAALAALPAGAALLALINHVPEPAYLAEWMRPWHDQRYLHLHGVLRWWNVLWPPLALAAALRLARAPTYNARP</sequence>
<feature type="transmembrane region" description="Helical" evidence="1">
    <location>
        <begin position="125"/>
        <end position="144"/>
    </location>
</feature>
<dbReference type="RefSeq" id="WP_143896516.1">
    <property type="nucleotide sequence ID" value="NZ_VJND01000016.1"/>
</dbReference>
<comment type="caution">
    <text evidence="3">The sequence shown here is derived from an EMBL/GenBank/DDBJ whole genome shotgun (WGS) entry which is preliminary data.</text>
</comment>
<reference evidence="3 4" key="1">
    <citation type="submission" date="2019-07" db="EMBL/GenBank/DDBJ databases">
        <title>Tepidimonas sediminis YIM 72259 draft genome.</title>
        <authorList>
            <person name="Da Costa M.S."/>
            <person name="Froufe H.J.C."/>
            <person name="Egas C."/>
            <person name="Albuquerque L."/>
        </authorList>
    </citation>
    <scope>NUCLEOTIDE SEQUENCE [LARGE SCALE GENOMIC DNA]</scope>
    <source>
        <strain evidence="3 4">YIM 72259</strain>
    </source>
</reference>
<evidence type="ECO:0000256" key="1">
    <source>
        <dbReference type="SAM" id="Phobius"/>
    </source>
</evidence>
<proteinExistence type="predicted"/>
<feature type="transmembrane region" description="Helical" evidence="1">
    <location>
        <begin position="65"/>
        <end position="84"/>
    </location>
</feature>
<protein>
    <submittedName>
        <fullName evidence="3">VanZ like family protein</fullName>
    </submittedName>
</protein>
<keyword evidence="1" id="KW-0472">Membrane</keyword>
<accession>A0A554WIV3</accession>
<feature type="transmembrane region" description="Helical" evidence="1">
    <location>
        <begin position="91"/>
        <end position="113"/>
    </location>
</feature>
<feature type="transmembrane region" description="Helical" evidence="1">
    <location>
        <begin position="165"/>
        <end position="184"/>
    </location>
</feature>
<evidence type="ECO:0000259" key="2">
    <source>
        <dbReference type="Pfam" id="PF04892"/>
    </source>
</evidence>
<feature type="transmembrane region" description="Helical" evidence="1">
    <location>
        <begin position="12"/>
        <end position="35"/>
    </location>
</feature>
<evidence type="ECO:0000313" key="3">
    <source>
        <dbReference type="EMBL" id="TSE23508.1"/>
    </source>
</evidence>
<keyword evidence="1" id="KW-1133">Transmembrane helix</keyword>
<dbReference type="InterPro" id="IPR006976">
    <property type="entry name" value="VanZ-like"/>
</dbReference>
<evidence type="ECO:0000313" key="4">
    <source>
        <dbReference type="Proteomes" id="UP000320225"/>
    </source>
</evidence>
<feature type="domain" description="VanZ-like" evidence="2">
    <location>
        <begin position="33"/>
        <end position="139"/>
    </location>
</feature>
<gene>
    <name evidence="3" type="ORF">Tsedi_02153</name>
</gene>